<dbReference type="Gene3D" id="3.20.20.60">
    <property type="entry name" value="Phosphoenolpyruvate-binding domains"/>
    <property type="match status" value="1"/>
</dbReference>
<evidence type="ECO:0000256" key="1">
    <source>
        <dbReference type="ARBA" id="ARBA00005568"/>
    </source>
</evidence>
<comment type="similarity">
    <text evidence="1">Belongs to the HpcH/HpaI aldolase family.</text>
</comment>
<feature type="region of interest" description="Disordered" evidence="4">
    <location>
        <begin position="1"/>
        <end position="70"/>
    </location>
</feature>
<dbReference type="EMBL" id="RDSR01000017">
    <property type="protein sequence ID" value="RNE59321.1"/>
    <property type="molecule type" value="Genomic_DNA"/>
</dbReference>
<dbReference type="PANTHER" id="PTHR30502:SF0">
    <property type="entry name" value="PHOSPHOENOLPYRUVATE CARBOXYLASE FAMILY PROTEIN"/>
    <property type="match status" value="1"/>
</dbReference>
<sequence length="327" mass="34900">MVGQSACSSDERLRSSLSEGIGHSAPRVRETPGSSVAGRGPVRQVWNSDSGRYGRDDASTAREPQMYPQRNRVSSTLRDGGIALGSLTLLQEPAIGEILGAIGYDFLIIDMEHAGADEQTVLTMVRACEAAGVTPLVRLRHVDEKEILWALDTGAGGIVLPMIETADDARAIFRLSHYPPAGDRTLCSAARASGHGAQRHDFGKFLAWSNESVATVCLIETPVGLENVEAIIAEGIDVLMLGRGDLSVKLGLGYAPNHPDVLAAARDFVGRVAAAGGTAGVLAYSPEDAREWIELGARFIVYHQPEMILANAYRAGWDELTALTQRG</sequence>
<evidence type="ECO:0000313" key="7">
    <source>
        <dbReference type="Proteomes" id="UP000279859"/>
    </source>
</evidence>
<proteinExistence type="inferred from homology"/>
<evidence type="ECO:0000259" key="5">
    <source>
        <dbReference type="Pfam" id="PF03328"/>
    </source>
</evidence>
<gene>
    <name evidence="6" type="ORF">EEJ31_10210</name>
</gene>
<dbReference type="InterPro" id="IPR005000">
    <property type="entry name" value="Aldolase/citrate-lyase_domain"/>
</dbReference>
<dbReference type="GO" id="GO:0046872">
    <property type="term" value="F:metal ion binding"/>
    <property type="evidence" value="ECO:0007669"/>
    <property type="project" value="UniProtKB-KW"/>
</dbReference>
<evidence type="ECO:0000256" key="3">
    <source>
        <dbReference type="ARBA" id="ARBA00023239"/>
    </source>
</evidence>
<dbReference type="GO" id="GO:0016832">
    <property type="term" value="F:aldehyde-lyase activity"/>
    <property type="evidence" value="ECO:0007669"/>
    <property type="project" value="TreeGrafter"/>
</dbReference>
<accession>A0A3M8L1A6</accession>
<dbReference type="Proteomes" id="UP000279859">
    <property type="component" value="Unassembled WGS sequence"/>
</dbReference>
<dbReference type="InterPro" id="IPR015813">
    <property type="entry name" value="Pyrv/PenolPyrv_kinase-like_dom"/>
</dbReference>
<dbReference type="Pfam" id="PF03328">
    <property type="entry name" value="HpcH_HpaI"/>
    <property type="match status" value="1"/>
</dbReference>
<name>A0A3M8L1A6_9MICO</name>
<dbReference type="InterPro" id="IPR050251">
    <property type="entry name" value="HpcH-HpaI_aldolase"/>
</dbReference>
<dbReference type="InterPro" id="IPR040442">
    <property type="entry name" value="Pyrv_kinase-like_dom_sf"/>
</dbReference>
<dbReference type="AlphaFoldDB" id="A0A3M8L1A6"/>
<keyword evidence="7" id="KW-1185">Reference proteome</keyword>
<comment type="caution">
    <text evidence="6">The sequence shown here is derived from an EMBL/GenBank/DDBJ whole genome shotgun (WGS) entry which is preliminary data.</text>
</comment>
<keyword evidence="3" id="KW-0456">Lyase</keyword>
<dbReference type="PANTHER" id="PTHR30502">
    <property type="entry name" value="2-KETO-3-DEOXY-L-RHAMNONATE ALDOLASE"/>
    <property type="match status" value="1"/>
</dbReference>
<evidence type="ECO:0000313" key="6">
    <source>
        <dbReference type="EMBL" id="RNE59321.1"/>
    </source>
</evidence>
<dbReference type="SUPFAM" id="SSF51621">
    <property type="entry name" value="Phosphoenolpyruvate/pyruvate domain"/>
    <property type="match status" value="1"/>
</dbReference>
<evidence type="ECO:0000256" key="2">
    <source>
        <dbReference type="ARBA" id="ARBA00022723"/>
    </source>
</evidence>
<evidence type="ECO:0000256" key="4">
    <source>
        <dbReference type="SAM" id="MobiDB-lite"/>
    </source>
</evidence>
<feature type="domain" description="HpcH/HpaI aldolase/citrate lyase" evidence="5">
    <location>
        <begin position="90"/>
        <end position="300"/>
    </location>
</feature>
<protein>
    <recommendedName>
        <fullName evidence="5">HpcH/HpaI aldolase/citrate lyase domain-containing protein</fullName>
    </recommendedName>
</protein>
<dbReference type="GO" id="GO:0005737">
    <property type="term" value="C:cytoplasm"/>
    <property type="evidence" value="ECO:0007669"/>
    <property type="project" value="TreeGrafter"/>
</dbReference>
<organism evidence="6 7">
    <name type="scientific">Cryobacterium tepidiphilum</name>
    <dbReference type="NCBI Taxonomy" id="2486026"/>
    <lineage>
        <taxon>Bacteria</taxon>
        <taxon>Bacillati</taxon>
        <taxon>Actinomycetota</taxon>
        <taxon>Actinomycetes</taxon>
        <taxon>Micrococcales</taxon>
        <taxon>Microbacteriaceae</taxon>
        <taxon>Cryobacterium</taxon>
    </lineage>
</organism>
<keyword evidence="2" id="KW-0479">Metal-binding</keyword>
<reference evidence="6 7" key="1">
    <citation type="submission" date="2018-11" db="EMBL/GenBank/DDBJ databases">
        <title>Cryobacterium sp. nov., isolated from rhizosphere soil of lettuce.</title>
        <authorList>
            <person name="Wang Y."/>
        </authorList>
    </citation>
    <scope>NUCLEOTIDE SEQUENCE [LARGE SCALE GENOMIC DNA]</scope>
    <source>
        <strain evidence="6 7">NEAU-85</strain>
    </source>
</reference>